<accession>A0AAW1J2K4</accession>
<keyword evidence="3" id="KW-1185">Reference proteome</keyword>
<feature type="transmembrane region" description="Helical" evidence="1">
    <location>
        <begin position="6"/>
        <end position="26"/>
    </location>
</feature>
<organism evidence="2 3">
    <name type="scientific">Saponaria officinalis</name>
    <name type="common">Common soapwort</name>
    <name type="synonym">Lychnis saponaria</name>
    <dbReference type="NCBI Taxonomy" id="3572"/>
    <lineage>
        <taxon>Eukaryota</taxon>
        <taxon>Viridiplantae</taxon>
        <taxon>Streptophyta</taxon>
        <taxon>Embryophyta</taxon>
        <taxon>Tracheophyta</taxon>
        <taxon>Spermatophyta</taxon>
        <taxon>Magnoliopsida</taxon>
        <taxon>eudicotyledons</taxon>
        <taxon>Gunneridae</taxon>
        <taxon>Pentapetalae</taxon>
        <taxon>Caryophyllales</taxon>
        <taxon>Caryophyllaceae</taxon>
        <taxon>Caryophylleae</taxon>
        <taxon>Saponaria</taxon>
    </lineage>
</organism>
<keyword evidence="1" id="KW-0472">Membrane</keyword>
<comment type="caution">
    <text evidence="2">The sequence shown here is derived from an EMBL/GenBank/DDBJ whole genome shotgun (WGS) entry which is preliminary data.</text>
</comment>
<keyword evidence="1" id="KW-1133">Transmembrane helix</keyword>
<sequence>MVIIKQFFLFIFIIYIISFNFLESIARPIRVLKPNDGQLDVVEITNDPIEILTDEDPFIIPEFGSDPPSSSRRRYPDLSNQYFTFPPATLSTEIMSPHTEPSILFRGEGEMSGNGKDDVWWYEINSNGELHTSSNFFEDQSVPPEVKKQVKHISEFLKHGGHV</sequence>
<dbReference type="EMBL" id="JBDFQZ010000008">
    <property type="protein sequence ID" value="KAK9696871.1"/>
    <property type="molecule type" value="Genomic_DNA"/>
</dbReference>
<evidence type="ECO:0000313" key="2">
    <source>
        <dbReference type="EMBL" id="KAK9696871.1"/>
    </source>
</evidence>
<evidence type="ECO:0000313" key="3">
    <source>
        <dbReference type="Proteomes" id="UP001443914"/>
    </source>
</evidence>
<keyword evidence="1" id="KW-0812">Transmembrane</keyword>
<proteinExistence type="predicted"/>
<dbReference type="AlphaFoldDB" id="A0AAW1J2K4"/>
<gene>
    <name evidence="2" type="ORF">RND81_08G002700</name>
</gene>
<name>A0AAW1J2K4_SAPOF</name>
<evidence type="ECO:0000256" key="1">
    <source>
        <dbReference type="SAM" id="Phobius"/>
    </source>
</evidence>
<reference evidence="2" key="1">
    <citation type="submission" date="2024-03" db="EMBL/GenBank/DDBJ databases">
        <title>WGS assembly of Saponaria officinalis var. Norfolk2.</title>
        <authorList>
            <person name="Jenkins J."/>
            <person name="Shu S."/>
            <person name="Grimwood J."/>
            <person name="Barry K."/>
            <person name="Goodstein D."/>
            <person name="Schmutz J."/>
            <person name="Leebens-Mack J."/>
            <person name="Osbourn A."/>
        </authorList>
    </citation>
    <scope>NUCLEOTIDE SEQUENCE [LARGE SCALE GENOMIC DNA]</scope>
    <source>
        <strain evidence="2">JIC</strain>
    </source>
</reference>
<dbReference type="Proteomes" id="UP001443914">
    <property type="component" value="Unassembled WGS sequence"/>
</dbReference>
<protein>
    <submittedName>
        <fullName evidence="2">Uncharacterized protein</fullName>
    </submittedName>
</protein>